<feature type="compositionally biased region" description="Low complexity" evidence="1">
    <location>
        <begin position="436"/>
        <end position="448"/>
    </location>
</feature>
<dbReference type="Proteomes" id="UP000509704">
    <property type="component" value="Chromosome 2"/>
</dbReference>
<protein>
    <recommendedName>
        <fullName evidence="2">MHD domain-containing protein</fullName>
    </recommendedName>
</protein>
<dbReference type="CDD" id="cd07650">
    <property type="entry name" value="F-BAR_Syp1p_like"/>
    <property type="match status" value="1"/>
</dbReference>
<dbReference type="KEGG" id="zmk:HG535_0B05820"/>
<sequence>MTAERTAYADSILTTKSPSEATEVIRIRLSQAKLINKEFYLLFNEVSQLKRSYAQQLRKIITENEDLNKLLKQQMVENKVLSTQEMSQFNFESLGELQSVWDTIVMGLKEDMKATTEFYHTVDNEVIRELQRSTENDTKWSESKKLHSKLSQIAAAVDSHQSNHNSNTKLEEANKQWDSEVPYLFELFENIDFNRLETLKNTSIRYQTAVSDYLLNYSKKSEVSMTKLLEFDSQKEINRFARESSRYKFEALPTQKLEDHKTKRKSTFGNRFTSGSSVLHHDLMNQDFSDSNNNSSLGNKKSTNKLKSKMGSIFSRNKLKNKRSTIFNKDVGSPLVEGEITHSSTRDRSSTKTSSTSQPQSPIPSETHDQTARRRSTIQSSRESDSLYRAVNRTSTAQSFQSGTPIGASETDHEENSPRPETPQKLDSQRDMSRTPLSMSQPPLQPQLKTKALPSEPPQSASPERNILPTQQNYQQGQVDAKALHIRAPALPPSRKHTTNIKNSEPLSSPEASPGNGTSMQKDAPQLTSQITGSLTMLNPQTTGSSASLIGQNVFQHSYLEVPDFGLSASIAEVINATFKDGILKDSQLIGEIAFSYMTNAALNTPLPIGINLRIDNAANLSKVILNQAFVERVDIENFKVSPQFINSRTLGAIKYSMKEPTAPIVIHPVWRFEATQASVVLTIKMSPTVSNQTKQIILDDLTVLVSIQGANATSALSKPQGSFSKEKKRIAWRFKGPTVLNRDGEQRLIARFLTDGPAQETENGVITKFTIRDQSKGEVGIGSDISIKYQELDENDPFGGPWNDVISTRTITAGNYNGLS</sequence>
<dbReference type="InterPro" id="IPR049609">
    <property type="entry name" value="Syp1-like_MHD"/>
</dbReference>
<evidence type="ECO:0000256" key="1">
    <source>
        <dbReference type="SAM" id="MobiDB-lite"/>
    </source>
</evidence>
<dbReference type="InterPro" id="IPR027267">
    <property type="entry name" value="AH/BAR_dom_sf"/>
</dbReference>
<dbReference type="InterPro" id="IPR018808">
    <property type="entry name" value="Muniscin_C"/>
</dbReference>
<dbReference type="OrthoDB" id="331602at2759"/>
<dbReference type="CDD" id="cd09264">
    <property type="entry name" value="AP_Syp1_MHD"/>
    <property type="match status" value="1"/>
</dbReference>
<feature type="compositionally biased region" description="Low complexity" evidence="1">
    <location>
        <begin position="351"/>
        <end position="365"/>
    </location>
</feature>
<name>A0A7H9AYQ1_ZYGMR</name>
<evidence type="ECO:0000259" key="2">
    <source>
        <dbReference type="PROSITE" id="PS51072"/>
    </source>
</evidence>
<feature type="compositionally biased region" description="Basic and acidic residues" evidence="1">
    <location>
        <begin position="410"/>
        <end position="433"/>
    </location>
</feature>
<feature type="region of interest" description="Disordered" evidence="1">
    <location>
        <begin position="487"/>
        <end position="523"/>
    </location>
</feature>
<dbReference type="InterPro" id="IPR028565">
    <property type="entry name" value="MHD"/>
</dbReference>
<feature type="compositionally biased region" description="Polar residues" evidence="1">
    <location>
        <begin position="392"/>
        <end position="404"/>
    </location>
</feature>
<dbReference type="GeneID" id="59235200"/>
<evidence type="ECO:0000313" key="4">
    <source>
        <dbReference type="Proteomes" id="UP000509704"/>
    </source>
</evidence>
<reference evidence="3 4" key="1">
    <citation type="submission" date="2020-07" db="EMBL/GenBank/DDBJ databases">
        <title>The yeast mating-type switching endonuclease HO is a domesticated member of an unorthodox homing genetic element family.</title>
        <authorList>
            <person name="Coughlan A.Y."/>
            <person name="Lombardi L."/>
            <person name="Braun-Galleani S."/>
            <person name="Martos A.R."/>
            <person name="Galeote V."/>
            <person name="Bigey F."/>
            <person name="Dequin S."/>
            <person name="Byrne K.P."/>
            <person name="Wolfe K.H."/>
        </authorList>
    </citation>
    <scope>NUCLEOTIDE SEQUENCE [LARGE SCALE GENOMIC DNA]</scope>
    <source>
        <strain evidence="3 4">NRRL Y-6702</strain>
    </source>
</reference>
<feature type="region of interest" description="Disordered" evidence="1">
    <location>
        <begin position="337"/>
        <end position="466"/>
    </location>
</feature>
<proteinExistence type="predicted"/>
<dbReference type="Pfam" id="PF10291">
    <property type="entry name" value="muHD"/>
    <property type="match status" value="1"/>
</dbReference>
<dbReference type="PROSITE" id="PS51072">
    <property type="entry name" value="MHD"/>
    <property type="match status" value="1"/>
</dbReference>
<feature type="domain" description="MHD" evidence="2">
    <location>
        <begin position="564"/>
        <end position="820"/>
    </location>
</feature>
<feature type="region of interest" description="Disordered" evidence="1">
    <location>
        <begin position="284"/>
        <end position="317"/>
    </location>
</feature>
<dbReference type="EMBL" id="CP058605">
    <property type="protein sequence ID" value="QLG71538.1"/>
    <property type="molecule type" value="Genomic_DNA"/>
</dbReference>
<dbReference type="Gene3D" id="1.20.1270.60">
    <property type="entry name" value="Arfaptin homology (AH) domain/BAR domain"/>
    <property type="match status" value="1"/>
</dbReference>
<dbReference type="SUPFAM" id="SSF103657">
    <property type="entry name" value="BAR/IMD domain-like"/>
    <property type="match status" value="1"/>
</dbReference>
<feature type="compositionally biased region" description="Polar residues" evidence="1">
    <location>
        <begin position="500"/>
        <end position="523"/>
    </location>
</feature>
<gene>
    <name evidence="3" type="ORF">HG535_0B05820</name>
</gene>
<accession>A0A7H9AYQ1</accession>
<evidence type="ECO:0000313" key="3">
    <source>
        <dbReference type="EMBL" id="QLG71538.1"/>
    </source>
</evidence>
<dbReference type="AlphaFoldDB" id="A0A7H9AYQ1"/>
<dbReference type="RefSeq" id="XP_037143266.1">
    <property type="nucleotide sequence ID" value="XM_037287371.1"/>
</dbReference>
<feature type="compositionally biased region" description="Low complexity" evidence="1">
    <location>
        <begin position="291"/>
        <end position="301"/>
    </location>
</feature>
<organism evidence="3 4">
    <name type="scientific">Zygotorulaspora mrakii</name>
    <name type="common">Zygosaccharomyces mrakii</name>
    <dbReference type="NCBI Taxonomy" id="42260"/>
    <lineage>
        <taxon>Eukaryota</taxon>
        <taxon>Fungi</taxon>
        <taxon>Dikarya</taxon>
        <taxon>Ascomycota</taxon>
        <taxon>Saccharomycotina</taxon>
        <taxon>Saccharomycetes</taxon>
        <taxon>Saccharomycetales</taxon>
        <taxon>Saccharomycetaceae</taxon>
        <taxon>Zygotorulaspora</taxon>
    </lineage>
</organism>
<keyword evidence="4" id="KW-1185">Reference proteome</keyword>